<dbReference type="NCBIfam" id="NF003417">
    <property type="entry name" value="PRK04813.1"/>
    <property type="match status" value="4"/>
</dbReference>
<dbReference type="GO" id="GO:0043041">
    <property type="term" value="P:amino acid activation for nonribosomal peptide biosynthetic process"/>
    <property type="evidence" value="ECO:0007669"/>
    <property type="project" value="TreeGrafter"/>
</dbReference>
<dbReference type="CDD" id="cd19540">
    <property type="entry name" value="LCL_NRPS-like"/>
    <property type="match status" value="2"/>
</dbReference>
<dbReference type="InterPro" id="IPR010071">
    <property type="entry name" value="AA_adenyl_dom"/>
</dbReference>
<gene>
    <name evidence="6" type="ORF">BJ998_008284</name>
</gene>
<dbReference type="InterPro" id="IPR009081">
    <property type="entry name" value="PP-bd_ACP"/>
</dbReference>
<dbReference type="GO" id="GO:0008610">
    <property type="term" value="P:lipid biosynthetic process"/>
    <property type="evidence" value="ECO:0007669"/>
    <property type="project" value="UniProtKB-ARBA"/>
</dbReference>
<keyword evidence="7" id="KW-1185">Reference proteome</keyword>
<dbReference type="PROSITE" id="PS00012">
    <property type="entry name" value="PHOSPHOPANTETHEINE"/>
    <property type="match status" value="3"/>
</dbReference>
<dbReference type="InterPro" id="IPR025110">
    <property type="entry name" value="AMP-bd_C"/>
</dbReference>
<dbReference type="InterPro" id="IPR020845">
    <property type="entry name" value="AMP-binding_CS"/>
</dbReference>
<keyword evidence="3" id="KW-0597">Phosphoprotein</keyword>
<dbReference type="Pfam" id="PF00550">
    <property type="entry name" value="PP-binding"/>
    <property type="match status" value="3"/>
</dbReference>
<dbReference type="InterPro" id="IPR020806">
    <property type="entry name" value="PKS_PP-bd"/>
</dbReference>
<evidence type="ECO:0000256" key="3">
    <source>
        <dbReference type="ARBA" id="ARBA00022553"/>
    </source>
</evidence>
<evidence type="ECO:0000256" key="1">
    <source>
        <dbReference type="ARBA" id="ARBA00001957"/>
    </source>
</evidence>
<dbReference type="GO" id="GO:0072330">
    <property type="term" value="P:monocarboxylic acid biosynthetic process"/>
    <property type="evidence" value="ECO:0007669"/>
    <property type="project" value="UniProtKB-ARBA"/>
</dbReference>
<dbReference type="FunFam" id="2.30.38.10:FF:000001">
    <property type="entry name" value="Non-ribosomal peptide synthetase PvdI"/>
    <property type="match status" value="3"/>
</dbReference>
<feature type="domain" description="Carrier" evidence="5">
    <location>
        <begin position="2911"/>
        <end position="2986"/>
    </location>
</feature>
<dbReference type="Gene3D" id="2.30.38.10">
    <property type="entry name" value="Luciferase, Domain 3"/>
    <property type="match status" value="2"/>
</dbReference>
<dbReference type="Gene3D" id="3.40.50.12780">
    <property type="entry name" value="N-terminal domain of ligase-like"/>
    <property type="match status" value="1"/>
</dbReference>
<comment type="cofactor">
    <cofactor evidence="1">
        <name>pantetheine 4'-phosphate</name>
        <dbReference type="ChEBI" id="CHEBI:47942"/>
    </cofactor>
</comment>
<dbReference type="NCBIfam" id="TIGR01733">
    <property type="entry name" value="AA-adenyl-dom"/>
    <property type="match status" value="3"/>
</dbReference>
<dbReference type="PROSITE" id="PS00455">
    <property type="entry name" value="AMP_BINDING"/>
    <property type="match status" value="3"/>
</dbReference>
<dbReference type="InterPro" id="IPR045851">
    <property type="entry name" value="AMP-bd_C_sf"/>
</dbReference>
<name>A0A7W9KQZ9_9PSEU</name>
<dbReference type="SUPFAM" id="SSF47336">
    <property type="entry name" value="ACP-like"/>
    <property type="match status" value="3"/>
</dbReference>
<dbReference type="SUPFAM" id="SSF56801">
    <property type="entry name" value="Acetyl-CoA synthetase-like"/>
    <property type="match status" value="3"/>
</dbReference>
<dbReference type="Pfam" id="PF00501">
    <property type="entry name" value="AMP-binding"/>
    <property type="match status" value="3"/>
</dbReference>
<evidence type="ECO:0000259" key="5">
    <source>
        <dbReference type="PROSITE" id="PS50075"/>
    </source>
</evidence>
<dbReference type="CDD" id="cd12117">
    <property type="entry name" value="A_NRPS_Srf_like"/>
    <property type="match status" value="1"/>
</dbReference>
<dbReference type="InterPro" id="IPR042099">
    <property type="entry name" value="ANL_N_sf"/>
</dbReference>
<dbReference type="GO" id="GO:0003824">
    <property type="term" value="F:catalytic activity"/>
    <property type="evidence" value="ECO:0007669"/>
    <property type="project" value="InterPro"/>
</dbReference>
<organism evidence="6 7">
    <name type="scientific">Kutzneria kofuensis</name>
    <dbReference type="NCBI Taxonomy" id="103725"/>
    <lineage>
        <taxon>Bacteria</taxon>
        <taxon>Bacillati</taxon>
        <taxon>Actinomycetota</taxon>
        <taxon>Actinomycetes</taxon>
        <taxon>Pseudonocardiales</taxon>
        <taxon>Pseudonocardiaceae</taxon>
        <taxon>Kutzneria</taxon>
    </lineage>
</organism>
<dbReference type="InterPro" id="IPR023213">
    <property type="entry name" value="CAT-like_dom_sf"/>
</dbReference>
<dbReference type="FunFam" id="3.40.50.12780:FF:000012">
    <property type="entry name" value="Non-ribosomal peptide synthetase"/>
    <property type="match status" value="1"/>
</dbReference>
<dbReference type="InterPro" id="IPR001242">
    <property type="entry name" value="Condensation_dom"/>
</dbReference>
<dbReference type="PROSITE" id="PS50075">
    <property type="entry name" value="CARRIER"/>
    <property type="match status" value="3"/>
</dbReference>
<dbReference type="InterPro" id="IPR036736">
    <property type="entry name" value="ACP-like_sf"/>
</dbReference>
<evidence type="ECO:0000313" key="7">
    <source>
        <dbReference type="Proteomes" id="UP000585638"/>
    </source>
</evidence>
<dbReference type="Gene3D" id="3.40.50.980">
    <property type="match status" value="4"/>
</dbReference>
<dbReference type="SMART" id="SM00823">
    <property type="entry name" value="PKS_PP"/>
    <property type="match status" value="3"/>
</dbReference>
<evidence type="ECO:0000256" key="2">
    <source>
        <dbReference type="ARBA" id="ARBA00022450"/>
    </source>
</evidence>
<dbReference type="Pfam" id="PF00668">
    <property type="entry name" value="Condensation"/>
    <property type="match status" value="2"/>
</dbReference>
<dbReference type="EMBL" id="JACHIR010000002">
    <property type="protein sequence ID" value="MBB5897025.1"/>
    <property type="molecule type" value="Genomic_DNA"/>
</dbReference>
<dbReference type="RefSeq" id="WP_184869495.1">
    <property type="nucleotide sequence ID" value="NZ_BAAAWY010000011.1"/>
</dbReference>
<dbReference type="InterPro" id="IPR029058">
    <property type="entry name" value="AB_hydrolase_fold"/>
</dbReference>
<evidence type="ECO:0000313" key="6">
    <source>
        <dbReference type="EMBL" id="MBB5897025.1"/>
    </source>
</evidence>
<dbReference type="FunFam" id="3.30.300.30:FF:000010">
    <property type="entry name" value="Enterobactin synthetase component F"/>
    <property type="match status" value="2"/>
</dbReference>
<dbReference type="Pfam" id="PF13193">
    <property type="entry name" value="AMP-binding_C"/>
    <property type="match status" value="2"/>
</dbReference>
<dbReference type="Proteomes" id="UP000585638">
    <property type="component" value="Unassembled WGS sequence"/>
</dbReference>
<dbReference type="Gene3D" id="3.40.50.150">
    <property type="entry name" value="Vaccinia Virus protein VP39"/>
    <property type="match status" value="1"/>
</dbReference>
<dbReference type="GO" id="GO:0031177">
    <property type="term" value="F:phosphopantetheine binding"/>
    <property type="evidence" value="ECO:0007669"/>
    <property type="project" value="InterPro"/>
</dbReference>
<dbReference type="GO" id="GO:0005829">
    <property type="term" value="C:cytosol"/>
    <property type="evidence" value="ECO:0007669"/>
    <property type="project" value="TreeGrafter"/>
</dbReference>
<dbReference type="Gene3D" id="3.30.559.30">
    <property type="entry name" value="Nonribosomal peptide synthetase, condensation domain"/>
    <property type="match status" value="2"/>
</dbReference>
<feature type="domain" description="Carrier" evidence="5">
    <location>
        <begin position="1885"/>
        <end position="1960"/>
    </location>
</feature>
<dbReference type="InterPro" id="IPR013217">
    <property type="entry name" value="Methyltransf_12"/>
</dbReference>
<dbReference type="InterPro" id="IPR006162">
    <property type="entry name" value="Ppantetheine_attach_site"/>
</dbReference>
<dbReference type="CDD" id="cd05930">
    <property type="entry name" value="A_NRPS"/>
    <property type="match status" value="2"/>
</dbReference>
<feature type="domain" description="Carrier" evidence="5">
    <location>
        <begin position="469"/>
        <end position="544"/>
    </location>
</feature>
<dbReference type="Pfam" id="PF08242">
    <property type="entry name" value="Methyltransf_12"/>
    <property type="match status" value="1"/>
</dbReference>
<reference evidence="6 7" key="1">
    <citation type="submission" date="2020-08" db="EMBL/GenBank/DDBJ databases">
        <title>Sequencing the genomes of 1000 actinobacteria strains.</title>
        <authorList>
            <person name="Klenk H.-P."/>
        </authorList>
    </citation>
    <scope>NUCLEOTIDE SEQUENCE [LARGE SCALE GENOMIC DNA]</scope>
    <source>
        <strain evidence="6 7">DSM 43851</strain>
    </source>
</reference>
<comment type="caution">
    <text evidence="6">The sequence shown here is derived from an EMBL/GenBank/DDBJ whole genome shotgun (WGS) entry which is preliminary data.</text>
</comment>
<dbReference type="CDD" id="cd02440">
    <property type="entry name" value="AdoMet_MTases"/>
    <property type="match status" value="1"/>
</dbReference>
<dbReference type="InterPro" id="IPR029063">
    <property type="entry name" value="SAM-dependent_MTases_sf"/>
</dbReference>
<dbReference type="Gene3D" id="1.10.1200.10">
    <property type="entry name" value="ACP-like"/>
    <property type="match status" value="2"/>
</dbReference>
<keyword evidence="2" id="KW-0596">Phosphopantetheine</keyword>
<dbReference type="GO" id="GO:0009403">
    <property type="term" value="P:toxin biosynthetic process"/>
    <property type="evidence" value="ECO:0007669"/>
    <property type="project" value="UniProtKB-ARBA"/>
</dbReference>
<accession>A0A7W9KQZ9</accession>
<dbReference type="Gene3D" id="3.30.559.10">
    <property type="entry name" value="Chloramphenicol acetyltransferase-like domain"/>
    <property type="match status" value="2"/>
</dbReference>
<dbReference type="InterPro" id="IPR000873">
    <property type="entry name" value="AMP-dep_synth/lig_dom"/>
</dbReference>
<dbReference type="SUPFAM" id="SSF53335">
    <property type="entry name" value="S-adenosyl-L-methionine-dependent methyltransferases"/>
    <property type="match status" value="1"/>
</dbReference>
<evidence type="ECO:0000256" key="4">
    <source>
        <dbReference type="ARBA" id="ARBA00022737"/>
    </source>
</evidence>
<proteinExistence type="predicted"/>
<dbReference type="FunFam" id="1.10.1200.10:FF:000016">
    <property type="entry name" value="Non-ribosomal peptide synthase"/>
    <property type="match status" value="3"/>
</dbReference>
<dbReference type="Gene3D" id="3.40.50.1820">
    <property type="entry name" value="alpha/beta hydrolase"/>
    <property type="match status" value="1"/>
</dbReference>
<dbReference type="PANTHER" id="PTHR45527:SF1">
    <property type="entry name" value="FATTY ACID SYNTHASE"/>
    <property type="match status" value="1"/>
</dbReference>
<sequence length="3000" mass="325200">MEDLVSRLVAARAAGTPDATAVVCGTERLSYAELNAAANRLARLLIARGAGPGKVVAVAQRRSTELLVALLAVQKTGAAYLPVDPNYPADRIEYVLSDARAVTKLVGGELAEAADLSAEDVQQPGDIAYVIYTSGSTGRPKGVAVTHANLVNFLHGVAEHAPLTPADTLLAVTTIAFDIAGLEMYLPLLHGGRVVIATEAEVRDPAALTSLVAAESVTVMQATPSLWQALVASHPERLRGLRMLVGGEALPGVLAEKMAALGSTVVNLYGPTETTIWSTASVVTDSTPTIGRPLRNQEVRVLGPELASVPQGEIGELYIAGDGVARGYFGRPELTAQRFVADPLGEAGTRMYRTGDLARWNAAGQLEFLGRVDEQVKLRGFRIELGEIQAAMESHPAVERAVVVVRDERLVGYIVGKSEGLREHVATTLPEYMVPSIFVELAEFPLTPNGKIDRKALPAPNYTVAEGRAPRTPREETLCALFAEVLGLPKVSIDDGFFEAGGHSLLATKLISRLRTELGVEVPIAMLFDAPTVAELASRLDGAAAARATLERRERPERVSLSYAQQRLWFLHRLEGPSPTYNLPTVIKLSGEVDVDALRRAVNEVADRHESLRTVFPEADGKPYQKIVHTPVPFEVVEPANLDEALKSAVRHEFELSTDMPFRVTLFKVTDTEYTLLLLAHHIASDGWSQAPLCADLADRYAGRAQEPLAVQYADYTLWQQELLGSEDDPDSAIRAQLDHWVSALDGAPELLTLPTDRPRPTVASYRGDIVEFGVDAELCARLGELAREANGTLFMVVHAALAALLTRLGAGTDLPLGTVVAGRTDSALDDLVGFFVNTLVLRADTSGNPTFAELLERVRGNALAAYANQDVPFERVVEQINPVRSLSHHPLFQVMLAFQNNDAAELDLPGLRAELADAAADVARFDLYFSVTERAGALRVDLEYATDLYDRETVQRLANRLVRLLAQVAADPSVKLDDLDLLDDAERHLVLTGWNDTAVDSPDASIVELFHAQVDRTPDAVALVAGDVEISYAELDRRANGLALELVPETPVIVLQERSVEAVVSILAILKAGGSYLPLDVRYPASRVEAIVRESGATHALVDAAGAALLPAGCTPVLVTDAAADERPDVRIHADQLAYLMYTSGSTGTPKGVAVTHRNVVDLARERAFRSGAHERVLLHSTLAFDAATYELWVPLLSGGQLVIAPPGELDHTALERVIVEQGITGLWLTAGLFRLLADEAPTCFAGVREVWTGGDVVPAASVRRVMERCPGLTVVDGYGPTETTTFATHHVMRSVDAVPTIVPIGRPLDNMRVYIVDSRLRPVPVGVVGELCIAGTGLARGYLNSPRLTAERFVADPFGDGRMYLTGDLARWRADGTVEFVGRDDDQVKVRGFRIELGEVETVLNAHPAVARSAVVVREDQPGDKRLVAYAVPASTDDDSHADEHVDEWQRLYENLYTDSAGRSGFGENFAGWHSSYDEQPIPLEQMREWQAATVERILSLRPRRVLEIGVGSGLLLSQVAPHVESYWGTDFSSVVIQTLRGEVDRHDFASRVQLQAQPAHVVDGLPTGYFDTIIINSVLQYFPGIDYLLDVLRSCANLLVPDGAVFAGDVRNHRLLRHFSTAIELTKAGDDVPASVLRRAVEQDLLLENELTVDPEFFARIGEVVPGFEAVDVRLKRGRFHNELSRYRYDAVLRKGPGQSVADVRTLRWGRDVSSLDELVIGTEPLRITGVPNGRIAGEVAAMRALEQGSGVAVARSLLGATDVPDPEEFHALGNAVITWSGTGTDGELDVIYLPADVTPAGVFVGNRGEFDPSRFANDPGRSRSAGALTQALRSYLADELPDFMVPSAVVMMNSLPLTRNGKLDRAALPAPDYAITSTGKAPRTPREEILCGLFAEVLGLSTVGVDDNFFDLGGHSLLATRLISRLRAVFGVEFEIRNLFEAPTVTELAQRTEVAAPARTPVTAVEDRPERIPLSFAQKRLWFLHRMEGPSSTYNVSMTLRLTGAIDREALGAAINDVLLRHESLRTAFAETDGEPHQVVLPETTPMNFVETDNIDEAVVAEAKYGFDLAAGAPVRITLFAASETEHVLLMLMHHIVSDGWSWAPLCRDLEKAYTARLSGQAPAFEPLPVQYPDFALWQQDVLGSERDGNSLVTRQLEHWKQALAGLPELVTVPADRPRPAVATYRGDLLPFTVDAKIHQAMVKLAHDTDTTVFMVVEAAMAVLLTALGGGEDIPIGTAVAGRTDAALDDLVGFFVNTLVMRNDTSGDPSFTELLQRVRETSLAAYANQEVPFERLVELVNPTRSLSHHPLYQVMLTYQNNSDASLALPGVQVEIGEANTGISKFDLSFNIREVPSHTGLPAGLEGEVEFATDLMDPSTAASVARRLVRVLAAVVDDPSQPISSLDLLEPAERRQVVEEWNDFAREVPSASLVESFERQVAASPETTAVVFGESALTYAELNSRANQLAAVLREQGVGPEKFVAVKMPRSTDLVVALLGILKAGGAYLPLDPSYPADRLEFMVSDVSPVLTLTSLPALDGRPVENPVSPLLPGNAAFVIFTSGSTGRPKGVVVQHDSLNQYLSWTRSAYPGVGGRSLVHSPVSFDLTVTGLFSTLTSGGCVNIVDLDRSADASQVSQQPTFVKATPSHLPLLLNLPDVFSPTEQLVLGGESLMGEVLAQWRARFPRATVVNEYGPTETTVGCTEYRIEPGDEVRAGVVTIGKPIWNTRMYVLDKALRPVPPGVPGELYIAGDLVTRGYHNRRGLTASKFVADPFGPPGSRMYRSGDLGRWRTDGNLEFIARVDDQVKVRGFRIELGEIEGCIGTYTDVRHAAVIVREDQPGDKRLVAYVVGDADLDVLRKHVADALPEYMVPAAFVRLDELPLTANRKLDRKSLPAPDYASASRGREPRDDRERTVCALFADVLGLPEVGVEDNFFDLGGHSLLATRLISRIRADLGAELSLRALFDQPTPEAVAARLTKPAKARPALRPRPQEAL</sequence>
<keyword evidence="4" id="KW-0677">Repeat</keyword>
<dbReference type="Gene3D" id="3.30.300.30">
    <property type="match status" value="4"/>
</dbReference>
<dbReference type="SUPFAM" id="SSF52777">
    <property type="entry name" value="CoA-dependent acyltransferases"/>
    <property type="match status" value="4"/>
</dbReference>
<protein>
    <submittedName>
        <fullName evidence="6">Pristinamycin I synthase-3/4</fullName>
    </submittedName>
</protein>
<dbReference type="PANTHER" id="PTHR45527">
    <property type="entry name" value="NONRIBOSOMAL PEPTIDE SYNTHETASE"/>
    <property type="match status" value="1"/>
</dbReference>